<dbReference type="HOGENOM" id="CLU_025810_3_2_11"/>
<keyword evidence="6 8" id="KW-0862">Zinc</keyword>
<evidence type="ECO:0000256" key="7">
    <source>
        <dbReference type="ARBA" id="ARBA00048045"/>
    </source>
</evidence>
<dbReference type="eggNOG" id="COG0590">
    <property type="taxonomic scope" value="Bacteria"/>
</dbReference>
<feature type="domain" description="CMP/dCMP-type deaminase" evidence="9">
    <location>
        <begin position="22"/>
        <end position="146"/>
    </location>
</feature>
<name>Q83FH9_TROWT</name>
<dbReference type="EC" id="3.5.4.33" evidence="8"/>
<organism evidence="10 11">
    <name type="scientific">Tropheryma whipplei (strain Twist)</name>
    <name type="common">Whipple's bacillus</name>
    <dbReference type="NCBI Taxonomy" id="203267"/>
    <lineage>
        <taxon>Bacteria</taxon>
        <taxon>Bacillati</taxon>
        <taxon>Actinomycetota</taxon>
        <taxon>Actinomycetes</taxon>
        <taxon>Micrococcales</taxon>
        <taxon>Tropherymataceae</taxon>
        <taxon>Tropheryma</taxon>
    </lineage>
</organism>
<dbReference type="PROSITE" id="PS51747">
    <property type="entry name" value="CYT_DCMP_DEAMINASES_2"/>
    <property type="match status" value="1"/>
</dbReference>
<feature type="binding site" evidence="8">
    <location>
        <position position="107"/>
    </location>
    <ligand>
        <name>Zn(2+)</name>
        <dbReference type="ChEBI" id="CHEBI:29105"/>
        <note>catalytic</note>
    </ligand>
</feature>
<accession>Q83FH9</accession>
<dbReference type="OrthoDB" id="9802676at2"/>
<feature type="binding site" evidence="8">
    <location>
        <position position="74"/>
    </location>
    <ligand>
        <name>Zn(2+)</name>
        <dbReference type="ChEBI" id="CHEBI:29105"/>
        <note>catalytic</note>
    </ligand>
</feature>
<dbReference type="EMBL" id="AE014184">
    <property type="protein sequence ID" value="AAO44848.1"/>
    <property type="molecule type" value="Genomic_DNA"/>
</dbReference>
<dbReference type="GO" id="GO:0052717">
    <property type="term" value="F:tRNA-specific adenosine-34 deaminase activity"/>
    <property type="evidence" value="ECO:0007669"/>
    <property type="project" value="UniProtKB-UniRule"/>
</dbReference>
<evidence type="ECO:0000256" key="2">
    <source>
        <dbReference type="ARBA" id="ARBA00011738"/>
    </source>
</evidence>
<evidence type="ECO:0000256" key="5">
    <source>
        <dbReference type="ARBA" id="ARBA00022801"/>
    </source>
</evidence>
<protein>
    <recommendedName>
        <fullName evidence="8">tRNA-specific adenosine deaminase</fullName>
        <ecNumber evidence="8">3.5.4.33</ecNumber>
    </recommendedName>
</protein>
<dbReference type="STRING" id="203267.TWT_751"/>
<evidence type="ECO:0000256" key="8">
    <source>
        <dbReference type="HAMAP-Rule" id="MF_00972"/>
    </source>
</evidence>
<keyword evidence="4 8" id="KW-0479">Metal-binding</keyword>
<dbReference type="Pfam" id="PF00383">
    <property type="entry name" value="dCMP_cyt_deam_1"/>
    <property type="match status" value="1"/>
</dbReference>
<sequence>MEHTVKITGEHKDLYRGSFRDTPDEKIMRKALCLAHAAGEKGEIPVGAVIADVNGKTIAEGFNKREESKDPTDHAEIIAIRKASQMLKDWRLSGLTLFVTMEPCTMCAGAIVTSRISRVVFGAFNNKTGSVGSRIDILRDEILNTNIEVVSGVLISECEGVLAKFFADLR</sequence>
<dbReference type="GO" id="GO:0002100">
    <property type="term" value="P:tRNA wobble adenosine to inosine editing"/>
    <property type="evidence" value="ECO:0007669"/>
    <property type="project" value="UniProtKB-UniRule"/>
</dbReference>
<comment type="subunit">
    <text evidence="2 8">Homodimer.</text>
</comment>
<dbReference type="AlphaFoldDB" id="Q83FH9"/>
<dbReference type="PANTHER" id="PTHR11079">
    <property type="entry name" value="CYTOSINE DEAMINASE FAMILY MEMBER"/>
    <property type="match status" value="1"/>
</dbReference>
<comment type="function">
    <text evidence="8">Catalyzes the deamination of adenosine to inosine at the wobble position 34 of tRNA(Arg2).</text>
</comment>
<evidence type="ECO:0000256" key="6">
    <source>
        <dbReference type="ARBA" id="ARBA00022833"/>
    </source>
</evidence>
<comment type="cofactor">
    <cofactor evidence="8">
        <name>Zn(2+)</name>
        <dbReference type="ChEBI" id="CHEBI:29105"/>
    </cofactor>
    <text evidence="8">Binds 1 zinc ion per subunit.</text>
</comment>
<comment type="similarity">
    <text evidence="1">Belongs to the cytidine and deoxycytidylate deaminase family. ADAT2 subfamily.</text>
</comment>
<evidence type="ECO:0000259" key="9">
    <source>
        <dbReference type="PROSITE" id="PS51747"/>
    </source>
</evidence>
<dbReference type="PROSITE" id="PS00903">
    <property type="entry name" value="CYT_DCMP_DEAMINASES_1"/>
    <property type="match status" value="1"/>
</dbReference>
<dbReference type="SUPFAM" id="SSF53927">
    <property type="entry name" value="Cytidine deaminase-like"/>
    <property type="match status" value="1"/>
</dbReference>
<dbReference type="Gene3D" id="3.40.140.10">
    <property type="entry name" value="Cytidine Deaminase, domain 2"/>
    <property type="match status" value="1"/>
</dbReference>
<proteinExistence type="inferred from homology"/>
<feature type="binding site" evidence="8">
    <location>
        <position position="104"/>
    </location>
    <ligand>
        <name>Zn(2+)</name>
        <dbReference type="ChEBI" id="CHEBI:29105"/>
        <note>catalytic</note>
    </ligand>
</feature>
<dbReference type="HAMAP" id="MF_00972">
    <property type="entry name" value="tRNA_aden_deaminase"/>
    <property type="match status" value="1"/>
</dbReference>
<dbReference type="InterPro" id="IPR028883">
    <property type="entry name" value="tRNA_aden_deaminase"/>
</dbReference>
<feature type="active site" description="Proton donor" evidence="8">
    <location>
        <position position="76"/>
    </location>
</feature>
<gene>
    <name evidence="8" type="primary">tadA</name>
    <name evidence="10" type="ordered locus">TWT_751</name>
</gene>
<dbReference type="InterPro" id="IPR016192">
    <property type="entry name" value="APOBEC/CMP_deaminase_Zn-bd"/>
</dbReference>
<evidence type="ECO:0000313" key="11">
    <source>
        <dbReference type="Proteomes" id="UP000002200"/>
    </source>
</evidence>
<keyword evidence="3 8" id="KW-0819">tRNA processing</keyword>
<dbReference type="InterPro" id="IPR016193">
    <property type="entry name" value="Cytidine_deaminase-like"/>
</dbReference>
<keyword evidence="5 8" id="KW-0378">Hydrolase</keyword>
<dbReference type="GO" id="GO:0008270">
    <property type="term" value="F:zinc ion binding"/>
    <property type="evidence" value="ECO:0007669"/>
    <property type="project" value="UniProtKB-UniRule"/>
</dbReference>
<evidence type="ECO:0000256" key="1">
    <source>
        <dbReference type="ARBA" id="ARBA00010669"/>
    </source>
</evidence>
<dbReference type="Proteomes" id="UP000002200">
    <property type="component" value="Chromosome"/>
</dbReference>
<dbReference type="KEGG" id="twh:TWT_751"/>
<reference evidence="10 11" key="1">
    <citation type="journal article" date="2003" name="Genome Res.">
        <title>Tropheryma whipplei twist: a human pathogenic Actinobacteria with a reduced genome.</title>
        <authorList>
            <person name="Raoult D."/>
            <person name="Ogata H."/>
            <person name="Audic S."/>
            <person name="Robert C."/>
            <person name="Suhre K."/>
            <person name="Drancourt M."/>
            <person name="Claverie J.-M."/>
        </authorList>
    </citation>
    <scope>NUCLEOTIDE SEQUENCE [LARGE SCALE GENOMIC DNA]</scope>
    <source>
        <strain evidence="10 11">Twist</strain>
    </source>
</reference>
<dbReference type="PANTHER" id="PTHR11079:SF202">
    <property type="entry name" value="TRNA-SPECIFIC ADENOSINE DEAMINASE"/>
    <property type="match status" value="1"/>
</dbReference>
<keyword evidence="11" id="KW-1185">Reference proteome</keyword>
<comment type="catalytic activity">
    <reaction evidence="7 8">
        <text>adenosine(34) in tRNA + H2O + H(+) = inosine(34) in tRNA + NH4(+)</text>
        <dbReference type="Rhea" id="RHEA:43168"/>
        <dbReference type="Rhea" id="RHEA-COMP:10373"/>
        <dbReference type="Rhea" id="RHEA-COMP:10374"/>
        <dbReference type="ChEBI" id="CHEBI:15377"/>
        <dbReference type="ChEBI" id="CHEBI:15378"/>
        <dbReference type="ChEBI" id="CHEBI:28938"/>
        <dbReference type="ChEBI" id="CHEBI:74411"/>
        <dbReference type="ChEBI" id="CHEBI:82852"/>
        <dbReference type="EC" id="3.5.4.33"/>
    </reaction>
</comment>
<dbReference type="CDD" id="cd01285">
    <property type="entry name" value="nucleoside_deaminase"/>
    <property type="match status" value="1"/>
</dbReference>
<evidence type="ECO:0000313" key="10">
    <source>
        <dbReference type="EMBL" id="AAO44848.1"/>
    </source>
</evidence>
<dbReference type="InterPro" id="IPR002125">
    <property type="entry name" value="CMP_dCMP_dom"/>
</dbReference>
<evidence type="ECO:0000256" key="4">
    <source>
        <dbReference type="ARBA" id="ARBA00022723"/>
    </source>
</evidence>
<evidence type="ECO:0000256" key="3">
    <source>
        <dbReference type="ARBA" id="ARBA00022694"/>
    </source>
</evidence>
<dbReference type="NCBIfam" id="NF008113">
    <property type="entry name" value="PRK10860.1"/>
    <property type="match status" value="1"/>
</dbReference>
<dbReference type="FunFam" id="3.40.140.10:FF:000005">
    <property type="entry name" value="tRNA-specific adenosine deaminase"/>
    <property type="match status" value="1"/>
</dbReference>